<evidence type="ECO:0000256" key="3">
    <source>
        <dbReference type="ARBA" id="ARBA00012438"/>
    </source>
</evidence>
<evidence type="ECO:0000313" key="11">
    <source>
        <dbReference type="Proteomes" id="UP000468687"/>
    </source>
</evidence>
<dbReference type="EMBL" id="JAAGXA010000021">
    <property type="protein sequence ID" value="NEN80475.1"/>
    <property type="molecule type" value="Genomic_DNA"/>
</dbReference>
<dbReference type="InterPro" id="IPR004358">
    <property type="entry name" value="Sig_transdc_His_kin-like_C"/>
</dbReference>
<dbReference type="PROSITE" id="PS50109">
    <property type="entry name" value="HIS_KIN"/>
    <property type="match status" value="1"/>
</dbReference>
<keyword evidence="8" id="KW-0812">Transmembrane</keyword>
<dbReference type="Gene3D" id="1.10.287.130">
    <property type="match status" value="1"/>
</dbReference>
<feature type="transmembrane region" description="Helical" evidence="8">
    <location>
        <begin position="149"/>
        <end position="169"/>
    </location>
</feature>
<name>A0A6P0HUF1_9ACTN</name>
<dbReference type="GO" id="GO:0005886">
    <property type="term" value="C:plasma membrane"/>
    <property type="evidence" value="ECO:0007669"/>
    <property type="project" value="UniProtKB-SubCell"/>
</dbReference>
<keyword evidence="5" id="KW-0808">Transferase</keyword>
<dbReference type="PRINTS" id="PR00344">
    <property type="entry name" value="BCTRLSENSOR"/>
</dbReference>
<dbReference type="InterPro" id="IPR005467">
    <property type="entry name" value="His_kinase_dom"/>
</dbReference>
<dbReference type="EC" id="2.7.13.3" evidence="3"/>
<keyword evidence="4" id="KW-0597">Phosphoprotein</keyword>
<evidence type="ECO:0000256" key="8">
    <source>
        <dbReference type="SAM" id="Phobius"/>
    </source>
</evidence>
<evidence type="ECO:0000256" key="7">
    <source>
        <dbReference type="ARBA" id="ARBA00023012"/>
    </source>
</evidence>
<feature type="transmembrane region" description="Helical" evidence="8">
    <location>
        <begin position="38"/>
        <end position="55"/>
    </location>
</feature>
<evidence type="ECO:0000259" key="9">
    <source>
        <dbReference type="PROSITE" id="PS50109"/>
    </source>
</evidence>
<comment type="subcellular location">
    <subcellularLocation>
        <location evidence="2">Cell membrane</location>
    </subcellularLocation>
</comment>
<feature type="domain" description="Histidine kinase" evidence="9">
    <location>
        <begin position="316"/>
        <end position="531"/>
    </location>
</feature>
<protein>
    <recommendedName>
        <fullName evidence="3">histidine kinase</fullName>
        <ecNumber evidence="3">2.7.13.3</ecNumber>
    </recommendedName>
</protein>
<dbReference type="PANTHER" id="PTHR43711">
    <property type="entry name" value="TWO-COMPONENT HISTIDINE KINASE"/>
    <property type="match status" value="1"/>
</dbReference>
<evidence type="ECO:0000256" key="6">
    <source>
        <dbReference type="ARBA" id="ARBA00022777"/>
    </source>
</evidence>
<feature type="transmembrane region" description="Helical" evidence="8">
    <location>
        <begin position="87"/>
        <end position="109"/>
    </location>
</feature>
<dbReference type="AlphaFoldDB" id="A0A6P0HUF1"/>
<feature type="transmembrane region" description="Helical" evidence="8">
    <location>
        <begin position="121"/>
        <end position="143"/>
    </location>
</feature>
<dbReference type="SUPFAM" id="SSF55874">
    <property type="entry name" value="ATPase domain of HSP90 chaperone/DNA topoisomerase II/histidine kinase"/>
    <property type="match status" value="1"/>
</dbReference>
<dbReference type="InterPro" id="IPR003594">
    <property type="entry name" value="HATPase_dom"/>
</dbReference>
<dbReference type="PANTHER" id="PTHR43711:SF28">
    <property type="entry name" value="SENSOR HISTIDINE KINASE YXDK"/>
    <property type="match status" value="1"/>
</dbReference>
<dbReference type="InterPro" id="IPR050736">
    <property type="entry name" value="Sensor_HK_Regulatory"/>
</dbReference>
<evidence type="ECO:0000313" key="10">
    <source>
        <dbReference type="EMBL" id="NEN80475.1"/>
    </source>
</evidence>
<keyword evidence="8" id="KW-0472">Membrane</keyword>
<feature type="transmembrane region" description="Helical" evidence="8">
    <location>
        <begin position="181"/>
        <end position="198"/>
    </location>
</feature>
<keyword evidence="8" id="KW-1133">Transmembrane helix</keyword>
<keyword evidence="7" id="KW-0902">Two-component regulatory system</keyword>
<dbReference type="Gene3D" id="3.30.565.10">
    <property type="entry name" value="Histidine kinase-like ATPase, C-terminal domain"/>
    <property type="match status" value="1"/>
</dbReference>
<sequence length="533" mass="56556">MPVESRWAAFDRSAWVLAVVAMLLLAVGRWVVGEGVYGVNPIWISVGIGTALLTLSSGLWRVVGALAIPTYICVSAVLVGSPVREGVLVALAGLAAAVIAAAVLVRSDVRCIDSWRSHNRLALAAAAAGTFVTVVSLAVATAGDDDARSAAVVGLGNAAAIFIWCPLLLERSHRRYSRFSRAELAAQVATFALLAAATSTLTGLGGAVVAALLLLTLSWAGLRFGLRVTSAELVLLSLLGLVVWIIGPPLQTPSLSIVPSSVDDLERSWAVAVFVALAAAWAFPLALVGDQRRDAEQRALREVHALEATRRQFVATTSHELRTPVTNVLGRLDLLREGDLGELTPQQQAVVETAARNAERLADLVDGIVVLAQLDDPSAYPLTPLDLETVVRRAVAAEQERHAGSVVTLRTTVTVVTTLVGNEALLHSAVRHLVRNALTFAREEVTVEVTRVDGVALVTVANDGVSIPEEEREQIFDRFFRGTYAHARAIQGSGIGLAIVQAAAERHRGRVEVESRPGDGARFELHLPDASLV</sequence>
<gene>
    <name evidence="10" type="ORF">G3T38_19680</name>
</gene>
<dbReference type="SMART" id="SM00388">
    <property type="entry name" value="HisKA"/>
    <property type="match status" value="1"/>
</dbReference>
<dbReference type="SMART" id="SM00387">
    <property type="entry name" value="HATPase_c"/>
    <property type="match status" value="1"/>
</dbReference>
<proteinExistence type="predicted"/>
<feature type="transmembrane region" description="Helical" evidence="8">
    <location>
        <begin position="62"/>
        <end position="81"/>
    </location>
</feature>
<feature type="transmembrane region" description="Helical" evidence="8">
    <location>
        <begin position="267"/>
        <end position="288"/>
    </location>
</feature>
<keyword evidence="11" id="KW-1185">Reference proteome</keyword>
<evidence type="ECO:0000256" key="5">
    <source>
        <dbReference type="ARBA" id="ARBA00022679"/>
    </source>
</evidence>
<dbReference type="RefSeq" id="WP_163774388.1">
    <property type="nucleotide sequence ID" value="NZ_JAAGXA010000021.1"/>
</dbReference>
<evidence type="ECO:0000256" key="4">
    <source>
        <dbReference type="ARBA" id="ARBA00022553"/>
    </source>
</evidence>
<dbReference type="Proteomes" id="UP000468687">
    <property type="component" value="Unassembled WGS sequence"/>
</dbReference>
<dbReference type="InterPro" id="IPR003661">
    <property type="entry name" value="HisK_dim/P_dom"/>
</dbReference>
<keyword evidence="6 10" id="KW-0418">Kinase</keyword>
<evidence type="ECO:0000256" key="2">
    <source>
        <dbReference type="ARBA" id="ARBA00004236"/>
    </source>
</evidence>
<comment type="caution">
    <text evidence="10">The sequence shown here is derived from an EMBL/GenBank/DDBJ whole genome shotgun (WGS) entry which is preliminary data.</text>
</comment>
<feature type="transmembrane region" description="Helical" evidence="8">
    <location>
        <begin position="204"/>
        <end position="222"/>
    </location>
</feature>
<organism evidence="10 11">
    <name type="scientific">Nocardioides zeae</name>
    <dbReference type="NCBI Taxonomy" id="1457234"/>
    <lineage>
        <taxon>Bacteria</taxon>
        <taxon>Bacillati</taxon>
        <taxon>Actinomycetota</taxon>
        <taxon>Actinomycetes</taxon>
        <taxon>Propionibacteriales</taxon>
        <taxon>Nocardioidaceae</taxon>
        <taxon>Nocardioides</taxon>
    </lineage>
</organism>
<dbReference type="InterPro" id="IPR036097">
    <property type="entry name" value="HisK_dim/P_sf"/>
</dbReference>
<feature type="transmembrane region" description="Helical" evidence="8">
    <location>
        <begin position="12"/>
        <end position="32"/>
    </location>
</feature>
<dbReference type="Pfam" id="PF02518">
    <property type="entry name" value="HATPase_c"/>
    <property type="match status" value="1"/>
</dbReference>
<evidence type="ECO:0000256" key="1">
    <source>
        <dbReference type="ARBA" id="ARBA00000085"/>
    </source>
</evidence>
<comment type="catalytic activity">
    <reaction evidence="1">
        <text>ATP + protein L-histidine = ADP + protein N-phospho-L-histidine.</text>
        <dbReference type="EC" id="2.7.13.3"/>
    </reaction>
</comment>
<dbReference type="SUPFAM" id="SSF47384">
    <property type="entry name" value="Homodimeric domain of signal transducing histidine kinase"/>
    <property type="match status" value="1"/>
</dbReference>
<dbReference type="CDD" id="cd00082">
    <property type="entry name" value="HisKA"/>
    <property type="match status" value="1"/>
</dbReference>
<feature type="transmembrane region" description="Helical" evidence="8">
    <location>
        <begin position="229"/>
        <end position="247"/>
    </location>
</feature>
<accession>A0A6P0HUF1</accession>
<dbReference type="InterPro" id="IPR036890">
    <property type="entry name" value="HATPase_C_sf"/>
</dbReference>
<reference evidence="10 11" key="1">
    <citation type="journal article" date="2014" name="Int. J. Syst. Evol. Microbiol.">
        <title>Nocardioides zeae sp. nov., isolated from the stem of Zea mays.</title>
        <authorList>
            <person name="Glaeser S.P."/>
            <person name="McInroy J.A."/>
            <person name="Busse H.J."/>
            <person name="Kampfer P."/>
        </authorList>
    </citation>
    <scope>NUCLEOTIDE SEQUENCE [LARGE SCALE GENOMIC DNA]</scope>
    <source>
        <strain evidence="10 11">JCM 30728</strain>
    </source>
</reference>
<dbReference type="GO" id="GO:0000155">
    <property type="term" value="F:phosphorelay sensor kinase activity"/>
    <property type="evidence" value="ECO:0007669"/>
    <property type="project" value="InterPro"/>
</dbReference>
<dbReference type="Pfam" id="PF00512">
    <property type="entry name" value="HisKA"/>
    <property type="match status" value="1"/>
</dbReference>